<reference evidence="2" key="1">
    <citation type="submission" date="2022-10" db="EMBL/GenBank/DDBJ databases">
        <title>Genome assembly of Pristionchus species.</title>
        <authorList>
            <person name="Yoshida K."/>
            <person name="Sommer R.J."/>
        </authorList>
    </citation>
    <scope>NUCLEOTIDE SEQUENCE [LARGE SCALE GENOMIC DNA]</scope>
    <source>
        <strain evidence="2">RS5460</strain>
    </source>
</reference>
<comment type="caution">
    <text evidence="1">The sequence shown here is derived from an EMBL/GenBank/DDBJ whole genome shotgun (WGS) entry which is preliminary data.</text>
</comment>
<dbReference type="AlphaFoldDB" id="A0AAN5CB28"/>
<sequence>MTENALGAQAPIKRIADLLPNVAVGSERLERRREPLSRKDRASAGTAFAYVAIYSARKCPDARRRTLVSREVRPFLDRTGCCDSLMAWKFSKE</sequence>
<accession>A0AAN5CB28</accession>
<evidence type="ECO:0000313" key="1">
    <source>
        <dbReference type="EMBL" id="GMR37475.1"/>
    </source>
</evidence>
<name>A0AAN5CB28_9BILA</name>
<feature type="non-terminal residue" evidence="1">
    <location>
        <position position="93"/>
    </location>
</feature>
<keyword evidence="2" id="KW-1185">Reference proteome</keyword>
<dbReference type="EMBL" id="BTRK01000002">
    <property type="protein sequence ID" value="GMR37475.1"/>
    <property type="molecule type" value="Genomic_DNA"/>
</dbReference>
<evidence type="ECO:0000313" key="2">
    <source>
        <dbReference type="Proteomes" id="UP001328107"/>
    </source>
</evidence>
<organism evidence="1 2">
    <name type="scientific">Pristionchus mayeri</name>
    <dbReference type="NCBI Taxonomy" id="1317129"/>
    <lineage>
        <taxon>Eukaryota</taxon>
        <taxon>Metazoa</taxon>
        <taxon>Ecdysozoa</taxon>
        <taxon>Nematoda</taxon>
        <taxon>Chromadorea</taxon>
        <taxon>Rhabditida</taxon>
        <taxon>Rhabditina</taxon>
        <taxon>Diplogasteromorpha</taxon>
        <taxon>Diplogasteroidea</taxon>
        <taxon>Neodiplogasteridae</taxon>
        <taxon>Pristionchus</taxon>
    </lineage>
</organism>
<proteinExistence type="predicted"/>
<protein>
    <submittedName>
        <fullName evidence="1">Uncharacterized protein</fullName>
    </submittedName>
</protein>
<dbReference type="Proteomes" id="UP001328107">
    <property type="component" value="Unassembled WGS sequence"/>
</dbReference>
<gene>
    <name evidence="1" type="ORF">PMAYCL1PPCAC_07670</name>
</gene>